<reference evidence="3 4" key="1">
    <citation type="journal article" date="2019" name="Int. J. Syst. Evol. Microbiol.">
        <title>The Global Catalogue of Microorganisms (GCM) 10K type strain sequencing project: providing services to taxonomists for standard genome sequencing and annotation.</title>
        <authorList>
            <consortium name="The Broad Institute Genomics Platform"/>
            <consortium name="The Broad Institute Genome Sequencing Center for Infectious Disease"/>
            <person name="Wu L."/>
            <person name="Ma J."/>
        </authorList>
    </citation>
    <scope>NUCLEOTIDE SEQUENCE [LARGE SCALE GENOMIC DNA]</scope>
    <source>
        <strain evidence="3 4">JCM 15591</strain>
    </source>
</reference>
<dbReference type="Proteomes" id="UP001501475">
    <property type="component" value="Unassembled WGS sequence"/>
</dbReference>
<evidence type="ECO:0000313" key="4">
    <source>
        <dbReference type="Proteomes" id="UP001501475"/>
    </source>
</evidence>
<dbReference type="RefSeq" id="WP_344060508.1">
    <property type="nucleotide sequence ID" value="NZ_BAAAPN010000003.1"/>
</dbReference>
<accession>A0ABN2JYT5</accession>
<evidence type="ECO:0000256" key="1">
    <source>
        <dbReference type="SAM" id="MobiDB-lite"/>
    </source>
</evidence>
<dbReference type="EMBL" id="BAAAPN010000003">
    <property type="protein sequence ID" value="GAA1744007.1"/>
    <property type="molecule type" value="Genomic_DNA"/>
</dbReference>
<organism evidence="3 4">
    <name type="scientific">Nostocoides vanveenii</name>
    <dbReference type="NCBI Taxonomy" id="330835"/>
    <lineage>
        <taxon>Bacteria</taxon>
        <taxon>Bacillati</taxon>
        <taxon>Actinomycetota</taxon>
        <taxon>Actinomycetes</taxon>
        <taxon>Micrococcales</taxon>
        <taxon>Intrasporangiaceae</taxon>
        <taxon>Nostocoides</taxon>
    </lineage>
</organism>
<evidence type="ECO:0000256" key="2">
    <source>
        <dbReference type="SAM" id="Phobius"/>
    </source>
</evidence>
<evidence type="ECO:0008006" key="5">
    <source>
        <dbReference type="Google" id="ProtNLM"/>
    </source>
</evidence>
<feature type="transmembrane region" description="Helical" evidence="2">
    <location>
        <begin position="207"/>
        <end position="227"/>
    </location>
</feature>
<keyword evidence="2" id="KW-0472">Membrane</keyword>
<keyword evidence="4" id="KW-1185">Reference proteome</keyword>
<comment type="caution">
    <text evidence="3">The sequence shown here is derived from an EMBL/GenBank/DDBJ whole genome shotgun (WGS) entry which is preliminary data.</text>
</comment>
<protein>
    <recommendedName>
        <fullName evidence="5">DUF4126 domain-containing protein</fullName>
    </recommendedName>
</protein>
<sequence length="264" mass="26400">MPKIDLTVLAIPAYVGAMGAEYAWLRRNLPAPGTTRAGDYTLADTLASLSMGVGSLLAPTVAKRVLDPITPGVGRWSKALLGTAAAGALVTTIADVVRVRYAAGELPAAGVRPDPGTPAGSVSATPPDTPAAQGSPAASGATAGRGPAADPATPARLAAISPNSIVPQRLTGAAAVAAVGATALTVATTWAAQTSAKRLFETHARDLGSGALGTVLAIAGWDFIYYWNPGSRTRAAGSGRCTSSTTAASTTTSRPRSDSPSLRE</sequence>
<feature type="region of interest" description="Disordered" evidence="1">
    <location>
        <begin position="108"/>
        <end position="153"/>
    </location>
</feature>
<name>A0ABN2JYT5_9MICO</name>
<evidence type="ECO:0000313" key="3">
    <source>
        <dbReference type="EMBL" id="GAA1744007.1"/>
    </source>
</evidence>
<keyword evidence="2" id="KW-0812">Transmembrane</keyword>
<feature type="region of interest" description="Disordered" evidence="1">
    <location>
        <begin position="234"/>
        <end position="264"/>
    </location>
</feature>
<proteinExistence type="predicted"/>
<gene>
    <name evidence="3" type="ORF">GCM10009810_00840</name>
</gene>
<feature type="compositionally biased region" description="Low complexity" evidence="1">
    <location>
        <begin position="242"/>
        <end position="254"/>
    </location>
</feature>
<feature type="compositionally biased region" description="Basic and acidic residues" evidence="1">
    <location>
        <begin position="255"/>
        <end position="264"/>
    </location>
</feature>
<feature type="compositionally biased region" description="Low complexity" evidence="1">
    <location>
        <begin position="130"/>
        <end position="153"/>
    </location>
</feature>
<keyword evidence="2" id="KW-1133">Transmembrane helix</keyword>
<feature type="transmembrane region" description="Helical" evidence="2">
    <location>
        <begin position="170"/>
        <end position="192"/>
    </location>
</feature>